<dbReference type="Proteomes" id="UP000606935">
    <property type="component" value="Unassembled WGS sequence"/>
</dbReference>
<dbReference type="AlphaFoldDB" id="A0A917YTA7"/>
<dbReference type="InterPro" id="IPR014030">
    <property type="entry name" value="Ketoacyl_synth_N"/>
</dbReference>
<gene>
    <name evidence="2" type="ORF">GCM10010982_08950</name>
</gene>
<evidence type="ECO:0000313" key="3">
    <source>
        <dbReference type="Proteomes" id="UP000606935"/>
    </source>
</evidence>
<feature type="domain" description="Beta-ketoacyl synthase-like N-terminal" evidence="1">
    <location>
        <begin position="23"/>
        <end position="232"/>
    </location>
</feature>
<name>A0A917YTA7_9ALTE</name>
<evidence type="ECO:0000259" key="1">
    <source>
        <dbReference type="Pfam" id="PF13723"/>
    </source>
</evidence>
<dbReference type="Pfam" id="PF13723">
    <property type="entry name" value="Ketoacyl-synt_2"/>
    <property type="match status" value="1"/>
</dbReference>
<comment type="caution">
    <text evidence="2">The sequence shown here is derived from an EMBL/GenBank/DDBJ whole genome shotgun (WGS) entry which is preliminary data.</text>
</comment>
<proteinExistence type="predicted"/>
<dbReference type="EMBL" id="BMLS01000001">
    <property type="protein sequence ID" value="GGO65934.1"/>
    <property type="molecule type" value="Genomic_DNA"/>
</dbReference>
<evidence type="ECO:0000313" key="2">
    <source>
        <dbReference type="EMBL" id="GGO65934.1"/>
    </source>
</evidence>
<dbReference type="RefSeq" id="WP_188690856.1">
    <property type="nucleotide sequence ID" value="NZ_BMLS01000001.1"/>
</dbReference>
<protein>
    <submittedName>
        <fullName evidence="2">3-oxoacyl-ACP synthase</fullName>
    </submittedName>
</protein>
<organism evidence="2 3">
    <name type="scientific">Bowmanella pacifica</name>
    <dbReference type="NCBI Taxonomy" id="502051"/>
    <lineage>
        <taxon>Bacteria</taxon>
        <taxon>Pseudomonadati</taxon>
        <taxon>Pseudomonadota</taxon>
        <taxon>Gammaproteobacteria</taxon>
        <taxon>Alteromonadales</taxon>
        <taxon>Alteromonadaceae</taxon>
        <taxon>Bowmanella</taxon>
    </lineage>
</organism>
<sequence>MHFGIANWSAWVAGVTSEQELREWAEGSSLPATSEFPQVEFVPKMHRRRLSALAKMALSRAEQIPDYTQLPSVFCSRHGDLPKTLELLHDVGIAQPLSPTAFALSVHNAVSGQFGIYSGNQQPTTLISAGRDSFFIGLLESLLRMQSQQQTRMLYVYADMPLPAPYDRQADELQIPHAIALEITANGDYSLDYFAATGASVSDAWPLSLAFLRQWLVDGANCEIEGQRHSWSVRHG</sequence>
<accession>A0A917YTA7</accession>
<reference evidence="2" key="2">
    <citation type="submission" date="2020-09" db="EMBL/GenBank/DDBJ databases">
        <authorList>
            <person name="Sun Q."/>
            <person name="Zhou Y."/>
        </authorList>
    </citation>
    <scope>NUCLEOTIDE SEQUENCE</scope>
    <source>
        <strain evidence="2">CGMCC 1.7086</strain>
    </source>
</reference>
<keyword evidence="3" id="KW-1185">Reference proteome</keyword>
<reference evidence="2" key="1">
    <citation type="journal article" date="2014" name="Int. J. Syst. Evol. Microbiol.">
        <title>Complete genome sequence of Corynebacterium casei LMG S-19264T (=DSM 44701T), isolated from a smear-ripened cheese.</title>
        <authorList>
            <consortium name="US DOE Joint Genome Institute (JGI-PGF)"/>
            <person name="Walter F."/>
            <person name="Albersmeier A."/>
            <person name="Kalinowski J."/>
            <person name="Ruckert C."/>
        </authorList>
    </citation>
    <scope>NUCLEOTIDE SEQUENCE</scope>
    <source>
        <strain evidence="2">CGMCC 1.7086</strain>
    </source>
</reference>